<dbReference type="Gene3D" id="3.90.70.10">
    <property type="entry name" value="Cysteine proteinases"/>
    <property type="match status" value="1"/>
</dbReference>
<keyword evidence="1" id="KW-0732">Signal</keyword>
<evidence type="ECO:0000256" key="1">
    <source>
        <dbReference type="SAM" id="SignalP"/>
    </source>
</evidence>
<accession>A0A5S9IUP6</accession>
<keyword evidence="3" id="KW-1185">Reference proteome</keyword>
<dbReference type="AlphaFoldDB" id="A0A5S9IUP6"/>
<feature type="signal peptide" evidence="1">
    <location>
        <begin position="1"/>
        <end position="20"/>
    </location>
</feature>
<dbReference type="Proteomes" id="UP000326354">
    <property type="component" value="Chromosome"/>
</dbReference>
<name>A0A5S9IUP6_UABAM</name>
<organism evidence="2 3">
    <name type="scientific">Uabimicrobium amorphum</name>
    <dbReference type="NCBI Taxonomy" id="2596890"/>
    <lineage>
        <taxon>Bacteria</taxon>
        <taxon>Pseudomonadati</taxon>
        <taxon>Planctomycetota</taxon>
        <taxon>Candidatus Uabimicrobiia</taxon>
        <taxon>Candidatus Uabimicrobiales</taxon>
        <taxon>Candidatus Uabimicrobiaceae</taxon>
        <taxon>Candidatus Uabimicrobium</taxon>
    </lineage>
</organism>
<proteinExistence type="predicted"/>
<evidence type="ECO:0000313" key="2">
    <source>
        <dbReference type="EMBL" id="BBM88097.1"/>
    </source>
</evidence>
<evidence type="ECO:0008006" key="4">
    <source>
        <dbReference type="Google" id="ProtNLM"/>
    </source>
</evidence>
<gene>
    <name evidence="2" type="ORF">UABAM_06513</name>
</gene>
<reference evidence="2 3" key="1">
    <citation type="submission" date="2019-08" db="EMBL/GenBank/DDBJ databases">
        <title>Complete genome sequence of Candidatus Uab amorphum.</title>
        <authorList>
            <person name="Shiratori T."/>
            <person name="Suzuki S."/>
            <person name="Kakizawa Y."/>
            <person name="Ishida K."/>
        </authorList>
    </citation>
    <scope>NUCLEOTIDE SEQUENCE [LARGE SCALE GENOMIC DNA]</scope>
    <source>
        <strain evidence="2 3">SRT547</strain>
    </source>
</reference>
<dbReference type="EMBL" id="AP019860">
    <property type="protein sequence ID" value="BBM88097.1"/>
    <property type="molecule type" value="Genomic_DNA"/>
</dbReference>
<dbReference type="RefSeq" id="WP_151972272.1">
    <property type="nucleotide sequence ID" value="NZ_AP019860.1"/>
</dbReference>
<dbReference type="OrthoDB" id="101310at2"/>
<sequence>MKLYKKIFFLALFAMVFVCAAPQEAEKAAQEGMGFFLNSIPDSMLDEYGFSSKEQLANCSLGMSFQLKAIVPEKLRAYTNEDTVASISQDTDTWYFAIVSAEKNIAILSVAKVDEKWQAVSLGNVLLASQLQNIQKTWANERGFEPQVIVSYQARQYFFHIPQLNKENLTVIELHAKQAIDYHYVSALDQVAENLWQEVQKNMQQREYEVLPVEDAAAFNATRQVLNLPQRYQKYNQWCWAGCSEAIFNYFGKNVAQERIAQEGTRGLNIWNWLWGVTNNPYRKGIRELLSTWGLRSSGVNSRLSYNALQAEINSGRPVVVRWGWDNGGGHFVVCKGLSGSTSYVMDPWSGPTVKSYNWLCRGNGHTWTSTLKVSR</sequence>
<dbReference type="Pfam" id="PF12385">
    <property type="entry name" value="Peptidase_C70"/>
    <property type="match status" value="1"/>
</dbReference>
<feature type="chain" id="PRO_5024900318" description="Peptidase C39-like domain-containing protein" evidence="1">
    <location>
        <begin position="21"/>
        <end position="376"/>
    </location>
</feature>
<dbReference type="InterPro" id="IPR022118">
    <property type="entry name" value="Peptidase_C70_AvrRpt2"/>
</dbReference>
<protein>
    <recommendedName>
        <fullName evidence="4">Peptidase C39-like domain-containing protein</fullName>
    </recommendedName>
</protein>
<dbReference type="KEGG" id="uam:UABAM_06513"/>
<evidence type="ECO:0000313" key="3">
    <source>
        <dbReference type="Proteomes" id="UP000326354"/>
    </source>
</evidence>